<dbReference type="InterPro" id="IPR036388">
    <property type="entry name" value="WH-like_DNA-bd_sf"/>
</dbReference>
<keyword evidence="10" id="KW-1185">Reference proteome</keyword>
<dbReference type="GO" id="GO:0003677">
    <property type="term" value="F:DNA binding"/>
    <property type="evidence" value="ECO:0007669"/>
    <property type="project" value="UniProtKB-UniRule"/>
</dbReference>
<evidence type="ECO:0000313" key="9">
    <source>
        <dbReference type="EMBL" id="PRY33191.1"/>
    </source>
</evidence>
<evidence type="ECO:0000256" key="1">
    <source>
        <dbReference type="ARBA" id="ARBA00005820"/>
    </source>
</evidence>
<dbReference type="InterPro" id="IPR016032">
    <property type="entry name" value="Sig_transdc_resp-reg_C-effctor"/>
</dbReference>
<sequence>MLGAVEVVAGGRVLGVGRPQQAVVFAVLVAEAGRAVSVGTLVDRVWGDAPPQRARRLLQTHVARLRRVLEQASAFGGGAASVVRRGDGYLLDVRPEAVDLERFRGLVARAGAAGCPAGRRAALLREALELWRGEPLAGLAGEWVERTRHVWAQQRLDAVLEWARAELDGGDPAAALPRLGELVGEHPLMESLAAVYMRTLYATGRPADALHHYTALRRRLADELGTDPGGEIQRLHRQVLAADPVLAPPGSPAVPRQLPAAPRNFTGRLRELAALDRSPDVSAVVITAIDGMAGIGKTALAVQVAHRLAGRYPDGQMFLDLHGYTRETEPTEPAEALDHLLRGLGVPGTEIPAGLDRRAALYRTRLAGRRMLIVLDNAATEAQVAPLLPGSAGCLVLVTSRRRMTGLDHARTLSLDTLSLPEAVELFTRAVDGERLAGEPAERVAELVELCGRLPLAVRIAAARLGAHPSWRLPDLVRRLRDRRQRLRELEAGQRSVTAALDVSYQDLDPELRWMYRSLGVHPGPDLDAYGAAALAAGTVPRADRLLDRLHDAHLVQEPTPGRYRFHDLTRAHAADTAAADDARAAFDRLLRYYEHTASAAMDVAYPYEGTHRPRGAPVAAPDLGTPEAARAWLDAELANLLAAARHAVDRDRPGYVRNLSGILHRHLATRGRYHDAGILHGLALAAARTAGHQEGELDALLRLGTIHRWQGRHDEAIDHHERALHIARALGDGPGELKALTGLGHLHREQGRDGTAADHHERALRIARAVGHRQGELDALVGLGRIHLRQGRYDRAADHHRQALRIARGMGHGPGELRALTGLGHAHRRQGRYEQAADHYERALRVARAVGHRQGELEALVGLGRVHLWQGRAADPVLRLLTELGVDRADDEEATVAAIRTHLAHGDRAGSAACQQFGDTRTPPSRAERPRE</sequence>
<dbReference type="SUPFAM" id="SSF46894">
    <property type="entry name" value="C-terminal effector domain of the bipartite response regulators"/>
    <property type="match status" value="1"/>
</dbReference>
<comment type="similarity">
    <text evidence="1">Belongs to the AfsR/DnrI/RedD regulatory family.</text>
</comment>
<feature type="DNA-binding region" description="OmpR/PhoB-type" evidence="6">
    <location>
        <begin position="1"/>
        <end position="93"/>
    </location>
</feature>
<dbReference type="PROSITE" id="PS50293">
    <property type="entry name" value="TPR_REGION"/>
    <property type="match status" value="1"/>
</dbReference>
<evidence type="ECO:0000256" key="4">
    <source>
        <dbReference type="ARBA" id="ARBA00023163"/>
    </source>
</evidence>
<dbReference type="Proteomes" id="UP000239209">
    <property type="component" value="Unassembled WGS sequence"/>
</dbReference>
<dbReference type="GO" id="GO:0000160">
    <property type="term" value="P:phosphorelay signal transduction system"/>
    <property type="evidence" value="ECO:0007669"/>
    <property type="project" value="InterPro"/>
</dbReference>
<feature type="repeat" description="TPR" evidence="5">
    <location>
        <begin position="778"/>
        <end position="811"/>
    </location>
</feature>
<dbReference type="AlphaFoldDB" id="A0A2T0SIE7"/>
<protein>
    <submittedName>
        <fullName evidence="9">DNA-binding SARP family transcriptional activator</fullName>
    </submittedName>
</protein>
<dbReference type="SMART" id="SM00028">
    <property type="entry name" value="TPR"/>
    <property type="match status" value="4"/>
</dbReference>
<keyword evidence="4" id="KW-0804">Transcription</keyword>
<dbReference type="SUPFAM" id="SSF52540">
    <property type="entry name" value="P-loop containing nucleoside triphosphate hydrolases"/>
    <property type="match status" value="1"/>
</dbReference>
<dbReference type="GO" id="GO:0043531">
    <property type="term" value="F:ADP binding"/>
    <property type="evidence" value="ECO:0007669"/>
    <property type="project" value="InterPro"/>
</dbReference>
<accession>A0A2T0SIE7</accession>
<dbReference type="InterPro" id="IPR002182">
    <property type="entry name" value="NB-ARC"/>
</dbReference>
<feature type="region of interest" description="Disordered" evidence="7">
    <location>
        <begin position="909"/>
        <end position="933"/>
    </location>
</feature>
<evidence type="ECO:0000313" key="10">
    <source>
        <dbReference type="Proteomes" id="UP000239209"/>
    </source>
</evidence>
<gene>
    <name evidence="9" type="ORF">CLV70_101353</name>
</gene>
<feature type="compositionally biased region" description="Polar residues" evidence="7">
    <location>
        <begin position="914"/>
        <end position="924"/>
    </location>
</feature>
<name>A0A2T0SIE7_9ACTN</name>
<dbReference type="EMBL" id="PVZG01000001">
    <property type="protein sequence ID" value="PRY33191.1"/>
    <property type="molecule type" value="Genomic_DNA"/>
</dbReference>
<evidence type="ECO:0000256" key="5">
    <source>
        <dbReference type="PROSITE-ProRule" id="PRU00339"/>
    </source>
</evidence>
<evidence type="ECO:0000256" key="7">
    <source>
        <dbReference type="SAM" id="MobiDB-lite"/>
    </source>
</evidence>
<dbReference type="SUPFAM" id="SSF48452">
    <property type="entry name" value="TPR-like"/>
    <property type="match status" value="2"/>
</dbReference>
<dbReference type="PANTHER" id="PTHR35807">
    <property type="entry name" value="TRANSCRIPTIONAL REGULATOR REDD-RELATED"/>
    <property type="match status" value="1"/>
</dbReference>
<feature type="repeat" description="TPR" evidence="5">
    <location>
        <begin position="818"/>
        <end position="851"/>
    </location>
</feature>
<proteinExistence type="inferred from homology"/>
<dbReference type="PRINTS" id="PR00364">
    <property type="entry name" value="DISEASERSIST"/>
</dbReference>
<evidence type="ECO:0000256" key="2">
    <source>
        <dbReference type="ARBA" id="ARBA00023015"/>
    </source>
</evidence>
<dbReference type="InterPro" id="IPR027417">
    <property type="entry name" value="P-loop_NTPase"/>
</dbReference>
<feature type="repeat" description="TPR" evidence="5">
    <location>
        <begin position="698"/>
        <end position="731"/>
    </location>
</feature>
<dbReference type="InterPro" id="IPR011990">
    <property type="entry name" value="TPR-like_helical_dom_sf"/>
</dbReference>
<dbReference type="Gene3D" id="1.10.10.10">
    <property type="entry name" value="Winged helix-like DNA-binding domain superfamily/Winged helix DNA-binding domain"/>
    <property type="match status" value="1"/>
</dbReference>
<dbReference type="Pfam" id="PF03704">
    <property type="entry name" value="BTAD"/>
    <property type="match status" value="1"/>
</dbReference>
<comment type="caution">
    <text evidence="9">The sequence shown here is derived from an EMBL/GenBank/DDBJ whole genome shotgun (WGS) entry which is preliminary data.</text>
</comment>
<dbReference type="Pfam" id="PF13424">
    <property type="entry name" value="TPR_12"/>
    <property type="match status" value="2"/>
</dbReference>
<dbReference type="Gene3D" id="3.40.50.300">
    <property type="entry name" value="P-loop containing nucleotide triphosphate hydrolases"/>
    <property type="match status" value="1"/>
</dbReference>
<dbReference type="PANTHER" id="PTHR35807:SF1">
    <property type="entry name" value="TRANSCRIPTIONAL REGULATOR REDD"/>
    <property type="match status" value="1"/>
</dbReference>
<dbReference type="Pfam" id="PF00486">
    <property type="entry name" value="Trans_reg_C"/>
    <property type="match status" value="1"/>
</dbReference>
<dbReference type="InterPro" id="IPR001867">
    <property type="entry name" value="OmpR/PhoB-type_DNA-bd"/>
</dbReference>
<dbReference type="PROSITE" id="PS51755">
    <property type="entry name" value="OMPR_PHOB"/>
    <property type="match status" value="1"/>
</dbReference>
<dbReference type="InterPro" id="IPR005158">
    <property type="entry name" value="BTAD"/>
</dbReference>
<dbReference type="InterPro" id="IPR019734">
    <property type="entry name" value="TPR_rpt"/>
</dbReference>
<organism evidence="9 10">
    <name type="scientific">Pseudosporangium ferrugineum</name>
    <dbReference type="NCBI Taxonomy" id="439699"/>
    <lineage>
        <taxon>Bacteria</taxon>
        <taxon>Bacillati</taxon>
        <taxon>Actinomycetota</taxon>
        <taxon>Actinomycetes</taxon>
        <taxon>Micromonosporales</taxon>
        <taxon>Micromonosporaceae</taxon>
        <taxon>Pseudosporangium</taxon>
    </lineage>
</organism>
<dbReference type="PROSITE" id="PS50005">
    <property type="entry name" value="TPR"/>
    <property type="match status" value="3"/>
</dbReference>
<dbReference type="SMART" id="SM01043">
    <property type="entry name" value="BTAD"/>
    <property type="match status" value="1"/>
</dbReference>
<dbReference type="GO" id="GO:0006355">
    <property type="term" value="P:regulation of DNA-templated transcription"/>
    <property type="evidence" value="ECO:0007669"/>
    <property type="project" value="InterPro"/>
</dbReference>
<evidence type="ECO:0000259" key="8">
    <source>
        <dbReference type="PROSITE" id="PS51755"/>
    </source>
</evidence>
<dbReference type="SMART" id="SM00862">
    <property type="entry name" value="Trans_reg_C"/>
    <property type="match status" value="1"/>
</dbReference>
<reference evidence="9 10" key="1">
    <citation type="submission" date="2018-03" db="EMBL/GenBank/DDBJ databases">
        <title>Genomic Encyclopedia of Archaeal and Bacterial Type Strains, Phase II (KMG-II): from individual species to whole genera.</title>
        <authorList>
            <person name="Goeker M."/>
        </authorList>
    </citation>
    <scope>NUCLEOTIDE SEQUENCE [LARGE SCALE GENOMIC DNA]</scope>
    <source>
        <strain evidence="9 10">DSM 45348</strain>
    </source>
</reference>
<dbReference type="Gene3D" id="1.25.40.10">
    <property type="entry name" value="Tetratricopeptide repeat domain"/>
    <property type="match status" value="2"/>
</dbReference>
<evidence type="ECO:0000256" key="3">
    <source>
        <dbReference type="ARBA" id="ARBA00023125"/>
    </source>
</evidence>
<dbReference type="Pfam" id="PF00931">
    <property type="entry name" value="NB-ARC"/>
    <property type="match status" value="1"/>
</dbReference>
<evidence type="ECO:0000256" key="6">
    <source>
        <dbReference type="PROSITE-ProRule" id="PRU01091"/>
    </source>
</evidence>
<feature type="domain" description="OmpR/PhoB-type" evidence="8">
    <location>
        <begin position="1"/>
        <end position="93"/>
    </location>
</feature>
<keyword evidence="3 6" id="KW-0238">DNA-binding</keyword>
<keyword evidence="5" id="KW-0802">TPR repeat</keyword>
<dbReference type="CDD" id="cd15831">
    <property type="entry name" value="BTAD"/>
    <property type="match status" value="1"/>
</dbReference>
<dbReference type="InterPro" id="IPR051677">
    <property type="entry name" value="AfsR-DnrI-RedD_regulator"/>
</dbReference>
<dbReference type="Pfam" id="PF13176">
    <property type="entry name" value="TPR_7"/>
    <property type="match status" value="1"/>
</dbReference>
<keyword evidence="2" id="KW-0805">Transcription regulation</keyword>